<dbReference type="PROSITE" id="PS50011">
    <property type="entry name" value="PROTEIN_KINASE_DOM"/>
    <property type="match status" value="1"/>
</dbReference>
<dbReference type="GO" id="GO:0005524">
    <property type="term" value="F:ATP binding"/>
    <property type="evidence" value="ECO:0007669"/>
    <property type="project" value="UniProtKB-UniRule"/>
</dbReference>
<dbReference type="GO" id="GO:0110031">
    <property type="term" value="P:negative regulation of G2/MI transition of meiotic cell cycle"/>
    <property type="evidence" value="ECO:0007669"/>
    <property type="project" value="TreeGrafter"/>
</dbReference>
<dbReference type="Proteomes" id="UP001652700">
    <property type="component" value="Unplaced"/>
</dbReference>
<dbReference type="SUPFAM" id="SSF56112">
    <property type="entry name" value="Protein kinase-like (PK-like)"/>
    <property type="match status" value="1"/>
</dbReference>
<evidence type="ECO:0000256" key="13">
    <source>
        <dbReference type="PROSITE-ProRule" id="PRU10141"/>
    </source>
</evidence>
<proteinExistence type="inferred from homology"/>
<dbReference type="PANTHER" id="PTHR11042:SF183">
    <property type="entry name" value="MEMBRANE-ASSOCIATED TYROSINE- AND THREONINE-SPECIFIC CDC2-INHIBITORY KINASE"/>
    <property type="match status" value="1"/>
</dbReference>
<dbReference type="AlphaFoldDB" id="A0A6P7GET5"/>
<dbReference type="GeneID" id="114336425"/>
<sequence>MAESLENVPKIEHPLCDDIAHLGVAPEQEGKAKAAFVDVPVTLDPHYDRALEEPYLLQIFSSLEILGEGYFGTVYKARHKFDNKTYAVKKLKSEKISDAEKLKEIRNFEKVGCHPHIVNYIMGWEEGAEIYLMMQVSQTSLANYIKITNDVPEFVFWDCIHDVCLASMYMAEKRLVHYDVKDDNILIHRKHFKLADFGTVVEIKEDMLDEKCLVGDRWISRTHEVTIHKTQQRSKSTSNLNDNDGLWQVSCDSLNAVELGRILFCGSSDIY</sequence>
<dbReference type="InterPro" id="IPR011009">
    <property type="entry name" value="Kinase-like_dom_sf"/>
</dbReference>
<dbReference type="OrthoDB" id="5337378at2759"/>
<evidence type="ECO:0000256" key="6">
    <source>
        <dbReference type="ARBA" id="ARBA00022777"/>
    </source>
</evidence>
<dbReference type="GO" id="GO:0004674">
    <property type="term" value="F:protein serine/threonine kinase activity"/>
    <property type="evidence" value="ECO:0007669"/>
    <property type="project" value="UniProtKB-KW"/>
</dbReference>
<dbReference type="SMART" id="SM00220">
    <property type="entry name" value="S_TKc"/>
    <property type="match status" value="1"/>
</dbReference>
<evidence type="ECO:0000313" key="18">
    <source>
        <dbReference type="RefSeq" id="XP_028142590.1"/>
    </source>
</evidence>
<dbReference type="PANTHER" id="PTHR11042">
    <property type="entry name" value="EUKARYOTIC TRANSLATION INITIATION FACTOR 2-ALPHA KINASE EIF2-ALPHA KINASE -RELATED"/>
    <property type="match status" value="1"/>
</dbReference>
<dbReference type="RefSeq" id="XP_028142590.1">
    <property type="nucleotide sequence ID" value="XM_028286789.1"/>
</dbReference>
<feature type="binding site" evidence="13">
    <location>
        <position position="90"/>
    </location>
    <ligand>
        <name>ATP</name>
        <dbReference type="ChEBI" id="CHEBI:30616"/>
    </ligand>
</feature>
<evidence type="ECO:0000256" key="7">
    <source>
        <dbReference type="ARBA" id="ARBA00022840"/>
    </source>
</evidence>
<keyword evidence="7 13" id="KW-0067">ATP-binding</keyword>
<dbReference type="GO" id="GO:0051321">
    <property type="term" value="P:meiotic cell cycle"/>
    <property type="evidence" value="ECO:0007669"/>
    <property type="project" value="TreeGrafter"/>
</dbReference>
<dbReference type="EC" id="2.7.11.1" evidence="1"/>
<dbReference type="Gene3D" id="1.10.510.10">
    <property type="entry name" value="Transferase(Phosphotransferase) domain 1"/>
    <property type="match status" value="1"/>
</dbReference>
<gene>
    <name evidence="18" type="primary">LOC114336425</name>
</gene>
<evidence type="ECO:0000256" key="9">
    <source>
        <dbReference type="ARBA" id="ARBA00023306"/>
    </source>
</evidence>
<dbReference type="Gene3D" id="3.30.200.20">
    <property type="entry name" value="Phosphorylase Kinase, domain 1"/>
    <property type="match status" value="1"/>
</dbReference>
<dbReference type="EnsemblMetazoa" id="XM_028286789.2">
    <property type="protein sequence ID" value="XP_028142590.1"/>
    <property type="gene ID" value="LOC114336425"/>
</dbReference>
<dbReference type="InParanoid" id="A0A6P7GET5"/>
<keyword evidence="2 14" id="KW-0723">Serine/threonine-protein kinase</keyword>
<evidence type="ECO:0000256" key="11">
    <source>
        <dbReference type="ARBA" id="ARBA00047899"/>
    </source>
</evidence>
<evidence type="ECO:0000256" key="5">
    <source>
        <dbReference type="ARBA" id="ARBA00022741"/>
    </source>
</evidence>
<keyword evidence="5 13" id="KW-0547">Nucleotide-binding</keyword>
<comment type="catalytic activity">
    <reaction evidence="11">
        <text>L-threonyl-[protein] + ATP = O-phospho-L-threonyl-[protein] + ADP + H(+)</text>
        <dbReference type="Rhea" id="RHEA:46608"/>
        <dbReference type="Rhea" id="RHEA-COMP:11060"/>
        <dbReference type="Rhea" id="RHEA-COMP:11605"/>
        <dbReference type="ChEBI" id="CHEBI:15378"/>
        <dbReference type="ChEBI" id="CHEBI:30013"/>
        <dbReference type="ChEBI" id="CHEBI:30616"/>
        <dbReference type="ChEBI" id="CHEBI:61977"/>
        <dbReference type="ChEBI" id="CHEBI:456216"/>
        <dbReference type="EC" id="2.7.11.1"/>
    </reaction>
</comment>
<keyword evidence="9" id="KW-0131">Cell cycle</keyword>
<dbReference type="GO" id="GO:0046872">
    <property type="term" value="F:metal ion binding"/>
    <property type="evidence" value="ECO:0007669"/>
    <property type="project" value="UniProtKB-KW"/>
</dbReference>
<dbReference type="InterPro" id="IPR000719">
    <property type="entry name" value="Prot_kinase_dom"/>
</dbReference>
<evidence type="ECO:0000256" key="8">
    <source>
        <dbReference type="ARBA" id="ARBA00022842"/>
    </source>
</evidence>
<evidence type="ECO:0000256" key="2">
    <source>
        <dbReference type="ARBA" id="ARBA00022527"/>
    </source>
</evidence>
<dbReference type="InterPro" id="IPR050339">
    <property type="entry name" value="CC_SR_Kinase"/>
</dbReference>
<keyword evidence="6" id="KW-0418">Kinase</keyword>
<dbReference type="Pfam" id="PF00069">
    <property type="entry name" value="Pkinase"/>
    <property type="match status" value="1"/>
</dbReference>
<evidence type="ECO:0000256" key="12">
    <source>
        <dbReference type="ARBA" id="ARBA00048679"/>
    </source>
</evidence>
<dbReference type="InterPro" id="IPR017441">
    <property type="entry name" value="Protein_kinase_ATP_BS"/>
</dbReference>
<evidence type="ECO:0000259" key="15">
    <source>
        <dbReference type="PROSITE" id="PS50011"/>
    </source>
</evidence>
<keyword evidence="3" id="KW-0808">Transferase</keyword>
<organism evidence="18">
    <name type="scientific">Diabrotica virgifera virgifera</name>
    <name type="common">western corn rootworm</name>
    <dbReference type="NCBI Taxonomy" id="50390"/>
    <lineage>
        <taxon>Eukaryota</taxon>
        <taxon>Metazoa</taxon>
        <taxon>Ecdysozoa</taxon>
        <taxon>Arthropoda</taxon>
        <taxon>Hexapoda</taxon>
        <taxon>Insecta</taxon>
        <taxon>Pterygota</taxon>
        <taxon>Neoptera</taxon>
        <taxon>Endopterygota</taxon>
        <taxon>Coleoptera</taxon>
        <taxon>Polyphaga</taxon>
        <taxon>Cucujiformia</taxon>
        <taxon>Chrysomeloidea</taxon>
        <taxon>Chrysomelidae</taxon>
        <taxon>Galerucinae</taxon>
        <taxon>Diabroticina</taxon>
        <taxon>Diabroticites</taxon>
        <taxon>Diabrotica</taxon>
    </lineage>
</organism>
<dbReference type="GO" id="GO:0005634">
    <property type="term" value="C:nucleus"/>
    <property type="evidence" value="ECO:0007669"/>
    <property type="project" value="TreeGrafter"/>
</dbReference>
<keyword evidence="17" id="KW-1185">Reference proteome</keyword>
<protein>
    <recommendedName>
        <fullName evidence="1">non-specific serine/threonine protein kinase</fullName>
        <ecNumber evidence="1">2.7.11.1</ecNumber>
    </recommendedName>
</protein>
<dbReference type="PROSITE" id="PS00107">
    <property type="entry name" value="PROTEIN_KINASE_ATP"/>
    <property type="match status" value="1"/>
</dbReference>
<dbReference type="PROSITE" id="PS00108">
    <property type="entry name" value="PROTEIN_KINASE_ST"/>
    <property type="match status" value="1"/>
</dbReference>
<reference evidence="18" key="1">
    <citation type="submission" date="2025-04" db="UniProtKB">
        <authorList>
            <consortium name="RefSeq"/>
        </authorList>
    </citation>
    <scope>IDENTIFICATION</scope>
    <source>
        <tissue evidence="18">Whole insect</tissue>
    </source>
</reference>
<name>A0A6P7GET5_DIAVI</name>
<comment type="catalytic activity">
    <reaction evidence="12">
        <text>L-seryl-[protein] + ATP = O-phospho-L-seryl-[protein] + ADP + H(+)</text>
        <dbReference type="Rhea" id="RHEA:17989"/>
        <dbReference type="Rhea" id="RHEA-COMP:9863"/>
        <dbReference type="Rhea" id="RHEA-COMP:11604"/>
        <dbReference type="ChEBI" id="CHEBI:15378"/>
        <dbReference type="ChEBI" id="CHEBI:29999"/>
        <dbReference type="ChEBI" id="CHEBI:30616"/>
        <dbReference type="ChEBI" id="CHEBI:83421"/>
        <dbReference type="ChEBI" id="CHEBI:456216"/>
        <dbReference type="EC" id="2.7.11.1"/>
    </reaction>
</comment>
<keyword evidence="4" id="KW-0479">Metal-binding</keyword>
<dbReference type="GO" id="GO:0005737">
    <property type="term" value="C:cytoplasm"/>
    <property type="evidence" value="ECO:0007669"/>
    <property type="project" value="TreeGrafter"/>
</dbReference>
<evidence type="ECO:0000313" key="16">
    <source>
        <dbReference type="EnsemblMetazoa" id="XP_028142590.1"/>
    </source>
</evidence>
<evidence type="ECO:0000256" key="1">
    <source>
        <dbReference type="ARBA" id="ARBA00012513"/>
    </source>
</evidence>
<reference evidence="16" key="2">
    <citation type="submission" date="2025-05" db="UniProtKB">
        <authorList>
            <consortium name="EnsemblMetazoa"/>
        </authorList>
    </citation>
    <scope>IDENTIFICATION</scope>
</reference>
<dbReference type="KEGG" id="dvv:114336425"/>
<evidence type="ECO:0000256" key="3">
    <source>
        <dbReference type="ARBA" id="ARBA00022679"/>
    </source>
</evidence>
<feature type="domain" description="Protein kinase" evidence="15">
    <location>
        <begin position="60"/>
        <end position="271"/>
    </location>
</feature>
<evidence type="ECO:0000313" key="17">
    <source>
        <dbReference type="Proteomes" id="UP001652700"/>
    </source>
</evidence>
<evidence type="ECO:0000256" key="4">
    <source>
        <dbReference type="ARBA" id="ARBA00022723"/>
    </source>
</evidence>
<dbReference type="InterPro" id="IPR008271">
    <property type="entry name" value="Ser/Thr_kinase_AS"/>
</dbReference>
<accession>A0A6P7GET5</accession>
<evidence type="ECO:0000256" key="10">
    <source>
        <dbReference type="ARBA" id="ARBA00037982"/>
    </source>
</evidence>
<comment type="similarity">
    <text evidence="10">Belongs to the protein kinase superfamily. Ser/Thr protein kinase family. GCN2 subfamily.</text>
</comment>
<keyword evidence="8" id="KW-0460">Magnesium</keyword>
<evidence type="ECO:0000256" key="14">
    <source>
        <dbReference type="RuleBase" id="RU000304"/>
    </source>
</evidence>